<name>A0A7C3ID06_UNCW3</name>
<sequence>MRCTRLFLCLLPVLFSFCTRHEVVKPAERSVAVFISSGLTPERLAGMAKLVGETKARIPVLWIDGGISADTGGLLLLSDGELLADLPSAAGCDAVLLTPDWLGSGMNRLKLLVDRARLRVLCANLEDSLGMPVAHPWMTRNAGGISFGITALYTDTSDWRRYQQGLRLVSPEYAARKISGLIARNNDFRLLILPAGASGQFSGYDLTLTAEPGRVLRYDLIFLDSRLSDLRKTELDLNSLLPEPPVQRRIDSLLAEYETRAETPVIESRVKIPPRVLRKAVIDGVMDLRLAEVIIYDTLRLVRDTVFPGMITLRLLADVLTEPGRWVLVQLEGSEIRQLATQPGWKIETRKNLPGARLMAHRKYRVMMSSSLIKQHPEIYTRGFEFTPLPLYQYAADILQAQGKR</sequence>
<dbReference type="SUPFAM" id="SSF56300">
    <property type="entry name" value="Metallo-dependent phosphatases"/>
    <property type="match status" value="1"/>
</dbReference>
<dbReference type="EMBL" id="DSTU01000008">
    <property type="protein sequence ID" value="HFJ54377.1"/>
    <property type="molecule type" value="Genomic_DNA"/>
</dbReference>
<protein>
    <submittedName>
        <fullName evidence="2">Uncharacterized protein</fullName>
    </submittedName>
</protein>
<reference evidence="2" key="1">
    <citation type="journal article" date="2020" name="mSystems">
        <title>Genome- and Community-Level Interaction Insights into Carbon Utilization and Element Cycling Functions of Hydrothermarchaeota in Hydrothermal Sediment.</title>
        <authorList>
            <person name="Zhou Z."/>
            <person name="Liu Y."/>
            <person name="Xu W."/>
            <person name="Pan J."/>
            <person name="Luo Z.H."/>
            <person name="Li M."/>
        </authorList>
    </citation>
    <scope>NUCLEOTIDE SEQUENCE [LARGE SCALE GENOMIC DNA]</scope>
    <source>
        <strain evidence="1">SpSt-265</strain>
        <strain evidence="2">SpSt-465</strain>
    </source>
</reference>
<dbReference type="EMBL" id="DSLG01000001">
    <property type="protein sequence ID" value="HEA86397.1"/>
    <property type="molecule type" value="Genomic_DNA"/>
</dbReference>
<dbReference type="InterPro" id="IPR029052">
    <property type="entry name" value="Metallo-depent_PP-like"/>
</dbReference>
<evidence type="ECO:0000313" key="2">
    <source>
        <dbReference type="EMBL" id="HFJ54377.1"/>
    </source>
</evidence>
<evidence type="ECO:0000313" key="1">
    <source>
        <dbReference type="EMBL" id="HEA86397.1"/>
    </source>
</evidence>
<proteinExistence type="predicted"/>
<comment type="caution">
    <text evidence="2">The sequence shown here is derived from an EMBL/GenBank/DDBJ whole genome shotgun (WGS) entry which is preliminary data.</text>
</comment>
<accession>A0A7C3ID06</accession>
<organism evidence="2">
    <name type="scientific">candidate division WOR-3 bacterium</name>
    <dbReference type="NCBI Taxonomy" id="2052148"/>
    <lineage>
        <taxon>Bacteria</taxon>
        <taxon>Bacteria division WOR-3</taxon>
    </lineage>
</organism>
<gene>
    <name evidence="1" type="ORF">ENP94_00060</name>
    <name evidence="2" type="ORF">ENS16_06800</name>
</gene>
<dbReference type="AlphaFoldDB" id="A0A7C3ID06"/>
<dbReference type="Gene3D" id="3.60.21.10">
    <property type="match status" value="1"/>
</dbReference>